<organism evidence="1 2">
    <name type="scientific">Rugamonas apoptosis</name>
    <dbReference type="NCBI Taxonomy" id="2758570"/>
    <lineage>
        <taxon>Bacteria</taxon>
        <taxon>Pseudomonadati</taxon>
        <taxon>Pseudomonadota</taxon>
        <taxon>Betaproteobacteria</taxon>
        <taxon>Burkholderiales</taxon>
        <taxon>Oxalobacteraceae</taxon>
        <taxon>Telluria group</taxon>
        <taxon>Rugamonas</taxon>
    </lineage>
</organism>
<sequence length="176" mass="19515">MPYYYPPYVSLCAPSDRAGWEGAGTHFSLQREGQHYQFQVRDIDYPSASDAKRLRQDGTLWIELRGYSAPPGTMLYDPAGAIVEIDGQQVRAMPVVFEGNGAPERAVPTMPVDLARRGLPHEYVHGYYVGFKMALPGRHDSYQFLPGAITLNGVATPLPRLRSCYTPARSGVSPLR</sequence>
<dbReference type="AlphaFoldDB" id="A0A7W2IJJ4"/>
<comment type="caution">
    <text evidence="1">The sequence shown here is derived from an EMBL/GenBank/DDBJ whole genome shotgun (WGS) entry which is preliminary data.</text>
</comment>
<proteinExistence type="predicted"/>
<dbReference type="EMBL" id="JACEZU010000003">
    <property type="protein sequence ID" value="MBA5686835.1"/>
    <property type="molecule type" value="Genomic_DNA"/>
</dbReference>
<protein>
    <submittedName>
        <fullName evidence="1">Uncharacterized protein</fullName>
    </submittedName>
</protein>
<accession>A0A7W2IJJ4</accession>
<reference evidence="1 2" key="1">
    <citation type="submission" date="2020-07" db="EMBL/GenBank/DDBJ databases">
        <title>Novel species isolated from subtropical streams in China.</title>
        <authorList>
            <person name="Lu H."/>
        </authorList>
    </citation>
    <scope>NUCLEOTIDE SEQUENCE [LARGE SCALE GENOMIC DNA]</scope>
    <source>
        <strain evidence="1 2">LX47W</strain>
    </source>
</reference>
<name>A0A7W2IJJ4_9BURK</name>
<evidence type="ECO:0000313" key="1">
    <source>
        <dbReference type="EMBL" id="MBA5686835.1"/>
    </source>
</evidence>
<dbReference type="Proteomes" id="UP000573499">
    <property type="component" value="Unassembled WGS sequence"/>
</dbReference>
<dbReference type="RefSeq" id="WP_182152688.1">
    <property type="nucleotide sequence ID" value="NZ_JACEZU010000003.1"/>
</dbReference>
<evidence type="ECO:0000313" key="2">
    <source>
        <dbReference type="Proteomes" id="UP000573499"/>
    </source>
</evidence>
<keyword evidence="2" id="KW-1185">Reference proteome</keyword>
<gene>
    <name evidence="1" type="ORF">H3H39_07160</name>
</gene>